<protein>
    <submittedName>
        <fullName evidence="2">Uncharacterized protein</fullName>
    </submittedName>
</protein>
<dbReference type="AlphaFoldDB" id="A0A1I8A646"/>
<sequence length="105" mass="12284">MQLRTCVQWEIHPYNAFLRFVVIRVVVTTDTLCHRKVLQKGSQEIGDGLRPQARIKWMFFEISLNASFQALSFEKSNETQFIYALLPRSKLTLRTTGLKDSRFAF</sequence>
<dbReference type="Proteomes" id="UP000095287">
    <property type="component" value="Unplaced"/>
</dbReference>
<name>A0A1I8A646_9BILA</name>
<organism evidence="1 2">
    <name type="scientific">Steinernema glaseri</name>
    <dbReference type="NCBI Taxonomy" id="37863"/>
    <lineage>
        <taxon>Eukaryota</taxon>
        <taxon>Metazoa</taxon>
        <taxon>Ecdysozoa</taxon>
        <taxon>Nematoda</taxon>
        <taxon>Chromadorea</taxon>
        <taxon>Rhabditida</taxon>
        <taxon>Tylenchina</taxon>
        <taxon>Panagrolaimomorpha</taxon>
        <taxon>Strongyloidoidea</taxon>
        <taxon>Steinernematidae</taxon>
        <taxon>Steinernema</taxon>
    </lineage>
</organism>
<proteinExistence type="predicted"/>
<accession>A0A1I8A646</accession>
<evidence type="ECO:0000313" key="1">
    <source>
        <dbReference type="Proteomes" id="UP000095287"/>
    </source>
</evidence>
<evidence type="ECO:0000313" key="2">
    <source>
        <dbReference type="WBParaSite" id="L893_g33393.t1"/>
    </source>
</evidence>
<dbReference type="WBParaSite" id="L893_g33393.t1">
    <property type="protein sequence ID" value="L893_g33393.t1"/>
    <property type="gene ID" value="L893_g33393"/>
</dbReference>
<keyword evidence="1" id="KW-1185">Reference proteome</keyword>
<reference evidence="2" key="1">
    <citation type="submission" date="2016-11" db="UniProtKB">
        <authorList>
            <consortium name="WormBaseParasite"/>
        </authorList>
    </citation>
    <scope>IDENTIFICATION</scope>
</reference>